<feature type="compositionally biased region" description="Basic and acidic residues" evidence="1">
    <location>
        <begin position="120"/>
        <end position="130"/>
    </location>
</feature>
<reference evidence="3" key="1">
    <citation type="journal article" date="2010" name="Genome Biol.">
        <title>Genome sequence of the necrotrophic plant pathogen Pythium ultimum reveals original pathogenicity mechanisms and effector repertoire.</title>
        <authorList>
            <person name="Levesque C.A."/>
            <person name="Brouwer H."/>
            <person name="Cano L."/>
            <person name="Hamilton J.P."/>
            <person name="Holt C."/>
            <person name="Huitema E."/>
            <person name="Raffaele S."/>
            <person name="Robideau G.P."/>
            <person name="Thines M."/>
            <person name="Win J."/>
            <person name="Zerillo M.M."/>
            <person name="Beakes G.W."/>
            <person name="Boore J.L."/>
            <person name="Busam D."/>
            <person name="Dumas B."/>
            <person name="Ferriera S."/>
            <person name="Fuerstenberg S.I."/>
            <person name="Gachon C.M."/>
            <person name="Gaulin E."/>
            <person name="Govers F."/>
            <person name="Grenville-Briggs L."/>
            <person name="Horner N."/>
            <person name="Hostetler J."/>
            <person name="Jiang R.H."/>
            <person name="Johnson J."/>
            <person name="Krajaejun T."/>
            <person name="Lin H."/>
            <person name="Meijer H.J."/>
            <person name="Moore B."/>
            <person name="Morris P."/>
            <person name="Phuntmart V."/>
            <person name="Puiu D."/>
            <person name="Shetty J."/>
            <person name="Stajich J.E."/>
            <person name="Tripathy S."/>
            <person name="Wawra S."/>
            <person name="van West P."/>
            <person name="Whitty B.R."/>
            <person name="Coutinho P.M."/>
            <person name="Henrissat B."/>
            <person name="Martin F."/>
            <person name="Thomas P.D."/>
            <person name="Tyler B.M."/>
            <person name="De Vries R.P."/>
            <person name="Kamoun S."/>
            <person name="Yandell M."/>
            <person name="Tisserat N."/>
            <person name="Buell C.R."/>
        </authorList>
    </citation>
    <scope>NUCLEOTIDE SEQUENCE</scope>
    <source>
        <strain evidence="3">DAOM:BR144</strain>
    </source>
</reference>
<feature type="region of interest" description="Disordered" evidence="1">
    <location>
        <begin position="113"/>
        <end position="170"/>
    </location>
</feature>
<dbReference type="HOGENOM" id="CLU_1317756_0_0_1"/>
<sequence length="209" mass="22950">MEMAVEAADRHGARVKLELEAAAAPAADAIPPPPPPLRAEVAADSADGNERVIETDDVKTLKLRLFQELQRSRQRDAWRTYWRALQQYVIAKLSVDELQYTVETLLAPEADTRGNTAAKEMTKELSEKAAKPTASSAVEHHADRESAKKNGKRPLSSMSSPEVSDESDIDTSVKKLLHFANSNRTSASREDTDEQSAELLIGLGHFSSK</sequence>
<accession>K3X892</accession>
<name>K3X892_GLOUD</name>
<evidence type="ECO:0000313" key="3">
    <source>
        <dbReference type="Proteomes" id="UP000019132"/>
    </source>
</evidence>
<keyword evidence="3" id="KW-1185">Reference proteome</keyword>
<dbReference type="VEuPathDB" id="FungiDB:PYU1_G013412"/>
<proteinExistence type="predicted"/>
<feature type="compositionally biased region" description="Basic and acidic residues" evidence="1">
    <location>
        <begin position="138"/>
        <end position="148"/>
    </location>
</feature>
<dbReference type="InParanoid" id="K3X892"/>
<reference evidence="2" key="3">
    <citation type="submission" date="2015-02" db="UniProtKB">
        <authorList>
            <consortium name="EnsemblProtists"/>
        </authorList>
    </citation>
    <scope>IDENTIFICATION</scope>
    <source>
        <strain evidence="2">DAOM BR144</strain>
    </source>
</reference>
<dbReference type="AlphaFoldDB" id="K3X892"/>
<reference evidence="3" key="2">
    <citation type="submission" date="2010-04" db="EMBL/GenBank/DDBJ databases">
        <authorList>
            <person name="Buell R."/>
            <person name="Hamilton J."/>
            <person name="Hostetler J."/>
        </authorList>
    </citation>
    <scope>NUCLEOTIDE SEQUENCE [LARGE SCALE GENOMIC DNA]</scope>
    <source>
        <strain evidence="3">DAOM:BR144</strain>
    </source>
</reference>
<evidence type="ECO:0000256" key="1">
    <source>
        <dbReference type="SAM" id="MobiDB-lite"/>
    </source>
</evidence>
<protein>
    <submittedName>
        <fullName evidence="2">Uncharacterized protein</fullName>
    </submittedName>
</protein>
<dbReference type="EMBL" id="GL376609">
    <property type="status" value="NOT_ANNOTATED_CDS"/>
    <property type="molecule type" value="Genomic_DNA"/>
</dbReference>
<dbReference type="Proteomes" id="UP000019132">
    <property type="component" value="Unassembled WGS sequence"/>
</dbReference>
<evidence type="ECO:0000313" key="2">
    <source>
        <dbReference type="EnsemblProtists" id="PYU1_T013441"/>
    </source>
</evidence>
<dbReference type="EnsemblProtists" id="PYU1_T013441">
    <property type="protein sequence ID" value="PYU1_T013441"/>
    <property type="gene ID" value="PYU1_G013412"/>
</dbReference>
<organism evidence="2 3">
    <name type="scientific">Globisporangium ultimum (strain ATCC 200006 / CBS 805.95 / DAOM BR144)</name>
    <name type="common">Pythium ultimum</name>
    <dbReference type="NCBI Taxonomy" id="431595"/>
    <lineage>
        <taxon>Eukaryota</taxon>
        <taxon>Sar</taxon>
        <taxon>Stramenopiles</taxon>
        <taxon>Oomycota</taxon>
        <taxon>Peronosporomycetes</taxon>
        <taxon>Pythiales</taxon>
        <taxon>Pythiaceae</taxon>
        <taxon>Globisporangium</taxon>
    </lineage>
</organism>